<organism evidence="1 2">
    <name type="scientific">Streptosporangium pseudovulgare</name>
    <dbReference type="NCBI Taxonomy" id="35765"/>
    <lineage>
        <taxon>Bacteria</taxon>
        <taxon>Bacillati</taxon>
        <taxon>Actinomycetota</taxon>
        <taxon>Actinomycetes</taxon>
        <taxon>Streptosporangiales</taxon>
        <taxon>Streptosporangiaceae</taxon>
        <taxon>Streptosporangium</taxon>
    </lineage>
</organism>
<comment type="caution">
    <text evidence="1">The sequence shown here is derived from an EMBL/GenBank/DDBJ whole genome shotgun (WGS) entry which is preliminary data.</text>
</comment>
<evidence type="ECO:0000313" key="1">
    <source>
        <dbReference type="EMBL" id="GGP97509.1"/>
    </source>
</evidence>
<accession>A0ABQ2QU11</accession>
<reference evidence="2" key="1">
    <citation type="journal article" date="2019" name="Int. J. Syst. Evol. Microbiol.">
        <title>The Global Catalogue of Microorganisms (GCM) 10K type strain sequencing project: providing services to taxonomists for standard genome sequencing and annotation.</title>
        <authorList>
            <consortium name="The Broad Institute Genomics Platform"/>
            <consortium name="The Broad Institute Genome Sequencing Center for Infectious Disease"/>
            <person name="Wu L."/>
            <person name="Ma J."/>
        </authorList>
    </citation>
    <scope>NUCLEOTIDE SEQUENCE [LARGE SCALE GENOMIC DNA]</scope>
    <source>
        <strain evidence="2">JCM 3115</strain>
    </source>
</reference>
<keyword evidence="2" id="KW-1185">Reference proteome</keyword>
<sequence>MGTGTQGGAVVAGGRRAVTGRVDGDDVLRVEWPDPGGGRSGAEDGDIVLRHAETGEEHAGTALAGLAPGIWVVSYRGEPIATDDPGFSLDGLMSYAAMPREREIRAFRTSVGTLALTVREVRPYVEVTGVVSDDGVVGVTGVIAYGEPIEGPARLVAVPRKGAEPVGGPGAFHGRSFEGGVRIEPMAEGQRRRRTFWDLYAEAGGARLPLAARLDDVTDKKTKVRFPAQHVGQVRVRPYYTDTDSLAVALTIEEEGT</sequence>
<protein>
    <submittedName>
        <fullName evidence="1">Uncharacterized protein</fullName>
    </submittedName>
</protein>
<dbReference type="Proteomes" id="UP000611554">
    <property type="component" value="Unassembled WGS sequence"/>
</dbReference>
<dbReference type="RefSeq" id="WP_189247020.1">
    <property type="nucleotide sequence ID" value="NZ_BMQJ01000006.1"/>
</dbReference>
<name>A0ABQ2QU11_9ACTN</name>
<evidence type="ECO:0000313" key="2">
    <source>
        <dbReference type="Proteomes" id="UP000611554"/>
    </source>
</evidence>
<dbReference type="EMBL" id="BMQJ01000006">
    <property type="protein sequence ID" value="GGP97509.1"/>
    <property type="molecule type" value="Genomic_DNA"/>
</dbReference>
<gene>
    <name evidence="1" type="ORF">GCM10010140_29480</name>
</gene>
<proteinExistence type="predicted"/>